<comment type="caution">
    <text evidence="1">The sequence shown here is derived from an EMBL/GenBank/DDBJ whole genome shotgun (WGS) entry which is preliminary data.</text>
</comment>
<proteinExistence type="predicted"/>
<dbReference type="EMBL" id="JARKHS020032662">
    <property type="protein sequence ID" value="KAK8759735.1"/>
    <property type="molecule type" value="Genomic_DNA"/>
</dbReference>
<name>A0AAQ4DB95_AMBAM</name>
<evidence type="ECO:0000313" key="2">
    <source>
        <dbReference type="Proteomes" id="UP001321473"/>
    </source>
</evidence>
<protein>
    <submittedName>
        <fullName evidence="1">Uncharacterized protein</fullName>
    </submittedName>
</protein>
<sequence length="187" mass="21187">MNSVIPSAVLLQTADGIMEFMWKTVRLTLPAQKRSTVAQGKLLILGDEEIDARHKRILERGPKFCLQPDVSPVDLLAMSRNIARHVPEDEKSRFLTEATDVIAARKREQRPQYRLKPVCDYLVDNQLRLLVSDKEGFFVVVPNGIFSEKASAAIAKSFKKVKAKPSSYRKKAIAWLDDHNLRSLSSR</sequence>
<evidence type="ECO:0000313" key="1">
    <source>
        <dbReference type="EMBL" id="KAK8759735.1"/>
    </source>
</evidence>
<reference evidence="1 2" key="1">
    <citation type="journal article" date="2023" name="Arcadia Sci">
        <title>De novo assembly of a long-read Amblyomma americanum tick genome.</title>
        <authorList>
            <person name="Chou S."/>
            <person name="Poskanzer K.E."/>
            <person name="Rollins M."/>
            <person name="Thuy-Boun P.S."/>
        </authorList>
    </citation>
    <scope>NUCLEOTIDE SEQUENCE [LARGE SCALE GENOMIC DNA]</scope>
    <source>
        <strain evidence="1">F_SG_1</strain>
        <tissue evidence="1">Salivary glands</tissue>
    </source>
</reference>
<dbReference type="Proteomes" id="UP001321473">
    <property type="component" value="Unassembled WGS sequence"/>
</dbReference>
<organism evidence="1 2">
    <name type="scientific">Amblyomma americanum</name>
    <name type="common">Lone star tick</name>
    <dbReference type="NCBI Taxonomy" id="6943"/>
    <lineage>
        <taxon>Eukaryota</taxon>
        <taxon>Metazoa</taxon>
        <taxon>Ecdysozoa</taxon>
        <taxon>Arthropoda</taxon>
        <taxon>Chelicerata</taxon>
        <taxon>Arachnida</taxon>
        <taxon>Acari</taxon>
        <taxon>Parasitiformes</taxon>
        <taxon>Ixodida</taxon>
        <taxon>Ixodoidea</taxon>
        <taxon>Ixodidae</taxon>
        <taxon>Amblyomminae</taxon>
        <taxon>Amblyomma</taxon>
    </lineage>
</organism>
<gene>
    <name evidence="1" type="ORF">V5799_002633</name>
</gene>
<keyword evidence="2" id="KW-1185">Reference proteome</keyword>
<accession>A0AAQ4DB95</accession>
<feature type="non-terminal residue" evidence="1">
    <location>
        <position position="187"/>
    </location>
</feature>
<dbReference type="AlphaFoldDB" id="A0AAQ4DB95"/>